<evidence type="ECO:0008006" key="3">
    <source>
        <dbReference type="Google" id="ProtNLM"/>
    </source>
</evidence>
<dbReference type="EMBL" id="KZ772724">
    <property type="protein sequence ID" value="PTQ38354.1"/>
    <property type="molecule type" value="Genomic_DNA"/>
</dbReference>
<proteinExistence type="predicted"/>
<dbReference type="AlphaFoldDB" id="A0A2R6WWX3"/>
<evidence type="ECO:0000313" key="1">
    <source>
        <dbReference type="EMBL" id="PTQ38354.1"/>
    </source>
</evidence>
<dbReference type="Gramene" id="Mp6g00720.1">
    <property type="protein sequence ID" value="Mp6g00720.1.cds"/>
    <property type="gene ID" value="Mp6g00720"/>
</dbReference>
<protein>
    <recommendedName>
        <fullName evidence="3">Leucine-rich repeat-containing N-terminal plant-type domain-containing protein</fullName>
    </recommendedName>
</protein>
<name>A0A2R6WWX3_MARPO</name>
<keyword evidence="2" id="KW-1185">Reference proteome</keyword>
<organism evidence="1 2">
    <name type="scientific">Marchantia polymorpha</name>
    <name type="common">Common liverwort</name>
    <name type="synonym">Marchantia aquatica</name>
    <dbReference type="NCBI Taxonomy" id="3197"/>
    <lineage>
        <taxon>Eukaryota</taxon>
        <taxon>Viridiplantae</taxon>
        <taxon>Streptophyta</taxon>
        <taxon>Embryophyta</taxon>
        <taxon>Marchantiophyta</taxon>
        <taxon>Marchantiopsida</taxon>
        <taxon>Marchantiidae</taxon>
        <taxon>Marchantiales</taxon>
        <taxon>Marchantiaceae</taxon>
        <taxon>Marchantia</taxon>
    </lineage>
</organism>
<reference evidence="2" key="1">
    <citation type="journal article" date="2017" name="Cell">
        <title>Insights into land plant evolution garnered from the Marchantia polymorpha genome.</title>
        <authorList>
            <person name="Bowman J.L."/>
            <person name="Kohchi T."/>
            <person name="Yamato K.T."/>
            <person name="Jenkins J."/>
            <person name="Shu S."/>
            <person name="Ishizaki K."/>
            <person name="Yamaoka S."/>
            <person name="Nishihama R."/>
            <person name="Nakamura Y."/>
            <person name="Berger F."/>
            <person name="Adam C."/>
            <person name="Aki S.S."/>
            <person name="Althoff F."/>
            <person name="Araki T."/>
            <person name="Arteaga-Vazquez M.A."/>
            <person name="Balasubrmanian S."/>
            <person name="Barry K."/>
            <person name="Bauer D."/>
            <person name="Boehm C.R."/>
            <person name="Briginshaw L."/>
            <person name="Caballero-Perez J."/>
            <person name="Catarino B."/>
            <person name="Chen F."/>
            <person name="Chiyoda S."/>
            <person name="Chovatia M."/>
            <person name="Davies K.M."/>
            <person name="Delmans M."/>
            <person name="Demura T."/>
            <person name="Dierschke T."/>
            <person name="Dolan L."/>
            <person name="Dorantes-Acosta A.E."/>
            <person name="Eklund D.M."/>
            <person name="Florent S.N."/>
            <person name="Flores-Sandoval E."/>
            <person name="Fujiyama A."/>
            <person name="Fukuzawa H."/>
            <person name="Galik B."/>
            <person name="Grimanelli D."/>
            <person name="Grimwood J."/>
            <person name="Grossniklaus U."/>
            <person name="Hamada T."/>
            <person name="Haseloff J."/>
            <person name="Hetherington A.J."/>
            <person name="Higo A."/>
            <person name="Hirakawa Y."/>
            <person name="Hundley H.N."/>
            <person name="Ikeda Y."/>
            <person name="Inoue K."/>
            <person name="Inoue S.I."/>
            <person name="Ishida S."/>
            <person name="Jia Q."/>
            <person name="Kakita M."/>
            <person name="Kanazawa T."/>
            <person name="Kawai Y."/>
            <person name="Kawashima T."/>
            <person name="Kennedy M."/>
            <person name="Kinose K."/>
            <person name="Kinoshita T."/>
            <person name="Kohara Y."/>
            <person name="Koide E."/>
            <person name="Komatsu K."/>
            <person name="Kopischke S."/>
            <person name="Kubo M."/>
            <person name="Kyozuka J."/>
            <person name="Lagercrantz U."/>
            <person name="Lin S.S."/>
            <person name="Lindquist E."/>
            <person name="Lipzen A.M."/>
            <person name="Lu C.W."/>
            <person name="De Luna E."/>
            <person name="Martienssen R.A."/>
            <person name="Minamino N."/>
            <person name="Mizutani M."/>
            <person name="Mizutani M."/>
            <person name="Mochizuki N."/>
            <person name="Monte I."/>
            <person name="Mosher R."/>
            <person name="Nagasaki H."/>
            <person name="Nakagami H."/>
            <person name="Naramoto S."/>
            <person name="Nishitani K."/>
            <person name="Ohtani M."/>
            <person name="Okamoto T."/>
            <person name="Okumura M."/>
            <person name="Phillips J."/>
            <person name="Pollak B."/>
            <person name="Reinders A."/>
            <person name="Rovekamp M."/>
            <person name="Sano R."/>
            <person name="Sawa S."/>
            <person name="Schmid M.W."/>
            <person name="Shirakawa M."/>
            <person name="Solano R."/>
            <person name="Spunde A."/>
            <person name="Suetsugu N."/>
            <person name="Sugano S."/>
            <person name="Sugiyama A."/>
            <person name="Sun R."/>
            <person name="Suzuki Y."/>
            <person name="Takenaka M."/>
            <person name="Takezawa D."/>
            <person name="Tomogane H."/>
            <person name="Tsuzuki M."/>
            <person name="Ueda T."/>
            <person name="Umeda M."/>
            <person name="Ward J.M."/>
            <person name="Watanabe Y."/>
            <person name="Yazaki K."/>
            <person name="Yokoyama R."/>
            <person name="Yoshitake Y."/>
            <person name="Yotsui I."/>
            <person name="Zachgo S."/>
            <person name="Schmutz J."/>
        </authorList>
    </citation>
    <scope>NUCLEOTIDE SEQUENCE [LARGE SCALE GENOMIC DNA]</scope>
    <source>
        <strain evidence="2">Tak-1</strain>
    </source>
</reference>
<sequence>MQCHGTISCLYGSFLNLEKFTLSGSGFTGTVPLELCNLVDVLFLDLGQLSHRRLSLVTFPTSSTISRPSMPAKISSRALFKISFLAGAINRKLSQNQLSSFSIDWLPRNVSLLENLQLDNKISEKFLPGSNVLTT</sequence>
<dbReference type="Proteomes" id="UP000244005">
    <property type="component" value="Unassembled WGS sequence"/>
</dbReference>
<gene>
    <name evidence="1" type="ORF">MARPO_0052s0128</name>
</gene>
<accession>A0A2R6WWX3</accession>
<evidence type="ECO:0000313" key="2">
    <source>
        <dbReference type="Proteomes" id="UP000244005"/>
    </source>
</evidence>